<dbReference type="Proteomes" id="UP000077469">
    <property type="component" value="Chromosome"/>
</dbReference>
<dbReference type="PRINTS" id="PR00368">
    <property type="entry name" value="FADPNR"/>
</dbReference>
<evidence type="ECO:0000259" key="5">
    <source>
        <dbReference type="PROSITE" id="PS51379"/>
    </source>
</evidence>
<dbReference type="Pfam" id="PF00037">
    <property type="entry name" value="Fer4"/>
    <property type="match status" value="1"/>
</dbReference>
<dbReference type="RefSeq" id="WP_031503822.1">
    <property type="nucleotide sequence ID" value="NC_022795.1"/>
</dbReference>
<dbReference type="GO" id="GO:0046872">
    <property type="term" value="F:metal ion binding"/>
    <property type="evidence" value="ECO:0007669"/>
    <property type="project" value="UniProtKB-KW"/>
</dbReference>
<dbReference type="InterPro" id="IPR017896">
    <property type="entry name" value="4Fe4S_Fe-S-bd"/>
</dbReference>
<dbReference type="InterPro" id="IPR051691">
    <property type="entry name" value="Metab_Enz_Cyan_OpOx_G3PDH"/>
</dbReference>
<dbReference type="Pfam" id="PF04324">
    <property type="entry name" value="Fer2_BFD"/>
    <property type="match status" value="1"/>
</dbReference>
<dbReference type="SUPFAM" id="SSF54862">
    <property type="entry name" value="4Fe-4S ferredoxins"/>
    <property type="match status" value="1"/>
</dbReference>
<dbReference type="InterPro" id="IPR007419">
    <property type="entry name" value="BFD-like_2Fe2S-bd_dom"/>
</dbReference>
<accession>A0A0X1KPP8</accession>
<dbReference type="PROSITE" id="PS00198">
    <property type="entry name" value="4FE4S_FER_1"/>
    <property type="match status" value="1"/>
</dbReference>
<dbReference type="InterPro" id="IPR023753">
    <property type="entry name" value="FAD/NAD-binding_dom"/>
</dbReference>
<reference evidence="6 7" key="1">
    <citation type="submission" date="2014-01" db="EMBL/GenBank/DDBJ databases">
        <title>Genome sequencing of Thermotog hypogea.</title>
        <authorList>
            <person name="Zhang X."/>
            <person name="Alvare G."/>
            <person name="Fristensky B."/>
            <person name="Chen L."/>
            <person name="Suen T."/>
            <person name="Chen Q."/>
            <person name="Ma K."/>
        </authorList>
    </citation>
    <scope>NUCLEOTIDE SEQUENCE [LARGE SCALE GENOMIC DNA]</scope>
    <source>
        <strain evidence="6 7">DSM 11164</strain>
    </source>
</reference>
<evidence type="ECO:0000313" key="7">
    <source>
        <dbReference type="Proteomes" id="UP000077469"/>
    </source>
</evidence>
<dbReference type="InterPro" id="IPR041854">
    <property type="entry name" value="BFD-like_2Fe2S-bd_dom_sf"/>
</dbReference>
<sequence length="599" mass="66230">MVRTQLLVVGGGPAGLCGAIEASKRGVETLIVDEGVELGGQLVKQTHKFFGHEGFYASVRGFEIAKKLKDQLNEHVKIMLQTTVTGIYEDVVVLYDRQNDVTLEVQADYILLATGASERFIQFENNHLPGVYGAGAVQTLMNQFMVLPGKRFLMVGSGNIGLIVSYQLLQAGAEVAAIVEIADKVGGYDVHLRKVKRFGIPILLRHTIKKALGQERVTGAVVVQVDENFQPIEGTEKEFAVDAICIATGLVPSVELAAMANVKIEYVPELGGFVPYRDQNMRTNVEHVFIAGDLAGIEEATTAMIEGRIAGLTIAQLIKEIDLSKEIESLQKELIEFRSGPFSEKVRRGLAKFFPQRVVEYSREPQTDTGPIGKLRPVIECYENIPCNPCQTSCPTGAIEVPKNINSLPRIDYEKCTGCGICVSKCPGLAIFMVQENVEPGFDLVIVPYEMLPLPEKGERVIALDRDGKYVCEAQVIKIVRFPHKTNLVHLKVPAGFAAQVRNFRVKKRESVFVCKCEEVTLEEIEKAIDLGFTDYEELRRYLRVGMGMCGGRTCRASVLSILSRRLGKSPEELLKGHFRPPVMPTKFESILRGESNEN</sequence>
<dbReference type="InterPro" id="IPR036188">
    <property type="entry name" value="FAD/NAD-bd_sf"/>
</dbReference>
<keyword evidence="3" id="KW-0408">Iron</keyword>
<dbReference type="OrthoDB" id="9776839at2"/>
<dbReference type="STRING" id="1123384.AJ81_02655"/>
<dbReference type="KEGG" id="phy:AJ81_02655"/>
<keyword evidence="7" id="KW-1185">Reference proteome</keyword>
<evidence type="ECO:0000256" key="4">
    <source>
        <dbReference type="ARBA" id="ARBA00023014"/>
    </source>
</evidence>
<dbReference type="CDD" id="cd19946">
    <property type="entry name" value="GlpA-like_Fer2_BFD-like"/>
    <property type="match status" value="1"/>
</dbReference>
<dbReference type="AlphaFoldDB" id="A0A0X1KPP8"/>
<dbReference type="PANTHER" id="PTHR42949:SF3">
    <property type="entry name" value="ANAEROBIC GLYCEROL-3-PHOSPHATE DEHYDROGENASE SUBUNIT B"/>
    <property type="match status" value="1"/>
</dbReference>
<organism evidence="6 7">
    <name type="scientific">Pseudothermotoga hypogea DSM 11164 = NBRC 106472</name>
    <dbReference type="NCBI Taxonomy" id="1123384"/>
    <lineage>
        <taxon>Bacteria</taxon>
        <taxon>Thermotogati</taxon>
        <taxon>Thermotogota</taxon>
        <taxon>Thermotogae</taxon>
        <taxon>Thermotogales</taxon>
        <taxon>Thermotogaceae</taxon>
        <taxon>Pseudothermotoga</taxon>
    </lineage>
</organism>
<feature type="domain" description="4Fe-4S ferredoxin-type" evidence="5">
    <location>
        <begin position="375"/>
        <end position="404"/>
    </location>
</feature>
<keyword evidence="1" id="KW-0479">Metal-binding</keyword>
<dbReference type="PATRIC" id="fig|1123384.7.peg.524"/>
<protein>
    <submittedName>
        <fullName evidence="6">(2Fe-2S)-binding protein</fullName>
    </submittedName>
</protein>
<dbReference type="PRINTS" id="PR00469">
    <property type="entry name" value="PNDRDTASEII"/>
</dbReference>
<evidence type="ECO:0000256" key="1">
    <source>
        <dbReference type="ARBA" id="ARBA00022723"/>
    </source>
</evidence>
<evidence type="ECO:0000256" key="2">
    <source>
        <dbReference type="ARBA" id="ARBA00023002"/>
    </source>
</evidence>
<evidence type="ECO:0000256" key="3">
    <source>
        <dbReference type="ARBA" id="ARBA00023004"/>
    </source>
</evidence>
<dbReference type="Pfam" id="PF07992">
    <property type="entry name" value="Pyr_redox_2"/>
    <property type="match status" value="1"/>
</dbReference>
<keyword evidence="4" id="KW-0411">Iron-sulfur</keyword>
<feature type="domain" description="4Fe-4S ferredoxin-type" evidence="5">
    <location>
        <begin position="407"/>
        <end position="436"/>
    </location>
</feature>
<dbReference type="GO" id="GO:0051536">
    <property type="term" value="F:iron-sulfur cluster binding"/>
    <property type="evidence" value="ECO:0007669"/>
    <property type="project" value="UniProtKB-KW"/>
</dbReference>
<keyword evidence="2" id="KW-0560">Oxidoreductase</keyword>
<dbReference type="GO" id="GO:0016491">
    <property type="term" value="F:oxidoreductase activity"/>
    <property type="evidence" value="ECO:0007669"/>
    <property type="project" value="UniProtKB-KW"/>
</dbReference>
<dbReference type="Gene3D" id="3.50.50.60">
    <property type="entry name" value="FAD/NAD(P)-binding domain"/>
    <property type="match status" value="2"/>
</dbReference>
<dbReference type="PANTHER" id="PTHR42949">
    <property type="entry name" value="ANAEROBIC GLYCEROL-3-PHOSPHATE DEHYDROGENASE SUBUNIT B"/>
    <property type="match status" value="1"/>
</dbReference>
<proteinExistence type="predicted"/>
<dbReference type="PaxDb" id="1123384-AJ81_02655"/>
<dbReference type="PROSITE" id="PS51379">
    <property type="entry name" value="4FE4S_FER_2"/>
    <property type="match status" value="2"/>
</dbReference>
<dbReference type="InterPro" id="IPR017900">
    <property type="entry name" value="4Fe4S_Fe_S_CS"/>
</dbReference>
<evidence type="ECO:0000313" key="6">
    <source>
        <dbReference type="EMBL" id="AJC73285.1"/>
    </source>
</evidence>
<dbReference type="EMBL" id="CP007141">
    <property type="protein sequence ID" value="AJC73285.1"/>
    <property type="molecule type" value="Genomic_DNA"/>
</dbReference>
<dbReference type="SUPFAM" id="SSF51905">
    <property type="entry name" value="FAD/NAD(P)-binding domain"/>
    <property type="match status" value="1"/>
</dbReference>
<dbReference type="Gene3D" id="3.30.70.20">
    <property type="match status" value="1"/>
</dbReference>
<name>A0A0X1KPP8_9THEM</name>
<dbReference type="Gene3D" id="1.10.10.1100">
    <property type="entry name" value="BFD-like [2Fe-2S]-binding domain"/>
    <property type="match status" value="1"/>
</dbReference>
<gene>
    <name evidence="6" type="ORF">AJ81_02655</name>
</gene>